<proteinExistence type="predicted"/>
<gene>
    <name evidence="1" type="ORF">IAB80_07325</name>
</gene>
<accession>A0A9D9NM91</accession>
<evidence type="ECO:0000313" key="2">
    <source>
        <dbReference type="Proteomes" id="UP000823771"/>
    </source>
</evidence>
<reference evidence="1" key="1">
    <citation type="submission" date="2020-10" db="EMBL/GenBank/DDBJ databases">
        <authorList>
            <person name="Gilroy R."/>
        </authorList>
    </citation>
    <scope>NUCLEOTIDE SEQUENCE</scope>
    <source>
        <strain evidence="1">2478</strain>
    </source>
</reference>
<sequence>HFFHMTEEGMEFLPEIFDHERKRMFKFIDFKYLPEYINRDILDTRSRAAYDKVLEEEGSAIAIYYL</sequence>
<reference evidence="1" key="2">
    <citation type="journal article" date="2021" name="PeerJ">
        <title>Extensive microbial diversity within the chicken gut microbiome revealed by metagenomics and culture.</title>
        <authorList>
            <person name="Gilroy R."/>
            <person name="Ravi A."/>
            <person name="Getino M."/>
            <person name="Pursley I."/>
            <person name="Horton D.L."/>
            <person name="Alikhan N.F."/>
            <person name="Baker D."/>
            <person name="Gharbi K."/>
            <person name="Hall N."/>
            <person name="Watson M."/>
            <person name="Adriaenssens E.M."/>
            <person name="Foster-Nyarko E."/>
            <person name="Jarju S."/>
            <person name="Secka A."/>
            <person name="Antonio M."/>
            <person name="Oren A."/>
            <person name="Chaudhuri R.R."/>
            <person name="La Ragione R."/>
            <person name="Hildebrand F."/>
            <person name="Pallen M.J."/>
        </authorList>
    </citation>
    <scope>NUCLEOTIDE SEQUENCE</scope>
    <source>
        <strain evidence="1">2478</strain>
    </source>
</reference>
<protein>
    <submittedName>
        <fullName evidence="1">Uncharacterized protein</fullName>
    </submittedName>
</protein>
<comment type="caution">
    <text evidence="1">The sequence shown here is derived from an EMBL/GenBank/DDBJ whole genome shotgun (WGS) entry which is preliminary data.</text>
</comment>
<evidence type="ECO:0000313" key="1">
    <source>
        <dbReference type="EMBL" id="MBO8478682.1"/>
    </source>
</evidence>
<name>A0A9D9NM91_9BACT</name>
<dbReference type="AlphaFoldDB" id="A0A9D9NM91"/>
<feature type="non-terminal residue" evidence="1">
    <location>
        <position position="1"/>
    </location>
</feature>
<dbReference type="EMBL" id="JADILZ010000066">
    <property type="protein sequence ID" value="MBO8478682.1"/>
    <property type="molecule type" value="Genomic_DNA"/>
</dbReference>
<dbReference type="Proteomes" id="UP000823771">
    <property type="component" value="Unassembled WGS sequence"/>
</dbReference>
<organism evidence="1 2">
    <name type="scientific">Candidatus Cryptobacteroides excrementipullorum</name>
    <dbReference type="NCBI Taxonomy" id="2840761"/>
    <lineage>
        <taxon>Bacteria</taxon>
        <taxon>Pseudomonadati</taxon>
        <taxon>Bacteroidota</taxon>
        <taxon>Bacteroidia</taxon>
        <taxon>Bacteroidales</taxon>
        <taxon>Candidatus Cryptobacteroides</taxon>
    </lineage>
</organism>